<gene>
    <name evidence="1" type="primary">Acey_s0947.g3164</name>
    <name evidence="1" type="ORF">Y032_0947g3164</name>
</gene>
<dbReference type="AlphaFoldDB" id="A0A016W8U7"/>
<comment type="caution">
    <text evidence="1">The sequence shown here is derived from an EMBL/GenBank/DDBJ whole genome shotgun (WGS) entry which is preliminary data.</text>
</comment>
<reference evidence="2" key="1">
    <citation type="journal article" date="2015" name="Nat. Genet.">
        <title>The genome and transcriptome of the zoonotic hookworm Ancylostoma ceylanicum identify infection-specific gene families.</title>
        <authorList>
            <person name="Schwarz E.M."/>
            <person name="Hu Y."/>
            <person name="Antoshechkin I."/>
            <person name="Miller M.M."/>
            <person name="Sternberg P.W."/>
            <person name="Aroian R.V."/>
        </authorList>
    </citation>
    <scope>NUCLEOTIDE SEQUENCE</scope>
    <source>
        <strain evidence="2">HY135</strain>
    </source>
</reference>
<evidence type="ECO:0000313" key="2">
    <source>
        <dbReference type="Proteomes" id="UP000024635"/>
    </source>
</evidence>
<organism evidence="1 2">
    <name type="scientific">Ancylostoma ceylanicum</name>
    <dbReference type="NCBI Taxonomy" id="53326"/>
    <lineage>
        <taxon>Eukaryota</taxon>
        <taxon>Metazoa</taxon>
        <taxon>Ecdysozoa</taxon>
        <taxon>Nematoda</taxon>
        <taxon>Chromadorea</taxon>
        <taxon>Rhabditida</taxon>
        <taxon>Rhabditina</taxon>
        <taxon>Rhabditomorpha</taxon>
        <taxon>Strongyloidea</taxon>
        <taxon>Ancylostomatidae</taxon>
        <taxon>Ancylostomatinae</taxon>
        <taxon>Ancylostoma</taxon>
    </lineage>
</organism>
<protein>
    <submittedName>
        <fullName evidence="1">Uncharacterized protein</fullName>
    </submittedName>
</protein>
<keyword evidence="2" id="KW-1185">Reference proteome</keyword>
<evidence type="ECO:0000313" key="1">
    <source>
        <dbReference type="EMBL" id="EYC36006.1"/>
    </source>
</evidence>
<sequence length="105" mass="11887">MYHVVYGVEYSEVYGMRTIHKILCRYARKPSAENLFTLQTHGKERLHFPSSGVFHAVSSLPMSSSSLKTLKFSEILNTKISVGVAFKLNAFKHTTYGIFAIRINS</sequence>
<accession>A0A016W8U7</accession>
<proteinExistence type="predicted"/>
<dbReference type="Proteomes" id="UP000024635">
    <property type="component" value="Unassembled WGS sequence"/>
</dbReference>
<name>A0A016W8U7_9BILA</name>
<dbReference type="EMBL" id="JARK01000547">
    <property type="protein sequence ID" value="EYC36006.1"/>
    <property type="molecule type" value="Genomic_DNA"/>
</dbReference>